<dbReference type="Gene3D" id="3.40.50.1110">
    <property type="entry name" value="SGNH hydrolase"/>
    <property type="match status" value="1"/>
</dbReference>
<dbReference type="AlphaFoldDB" id="A0A1G6RH90"/>
<evidence type="ECO:0000313" key="3">
    <source>
        <dbReference type="Proteomes" id="UP000198546"/>
    </source>
</evidence>
<dbReference type="InterPro" id="IPR036514">
    <property type="entry name" value="SGNH_hydro_sf"/>
</dbReference>
<reference evidence="2 3" key="1">
    <citation type="submission" date="2016-10" db="EMBL/GenBank/DDBJ databases">
        <authorList>
            <person name="de Groot N.N."/>
        </authorList>
    </citation>
    <scope>NUCLEOTIDE SEQUENCE [LARGE SCALE GENOMIC DNA]</scope>
    <source>
        <strain evidence="2 3">MON 2.2</strain>
    </source>
</reference>
<dbReference type="STRING" id="675864.SAMN04489747_0013"/>
<dbReference type="CDD" id="cd00229">
    <property type="entry name" value="SGNH_hydrolase"/>
    <property type="match status" value="1"/>
</dbReference>
<dbReference type="Proteomes" id="UP000198546">
    <property type="component" value="Chromosome i"/>
</dbReference>
<evidence type="ECO:0000313" key="2">
    <source>
        <dbReference type="EMBL" id="SDD03377.1"/>
    </source>
</evidence>
<protein>
    <submittedName>
        <fullName evidence="2">Lysophospholipase L1</fullName>
    </submittedName>
</protein>
<dbReference type="InterPro" id="IPR013830">
    <property type="entry name" value="SGNH_hydro"/>
</dbReference>
<feature type="domain" description="SGNH hydrolase-type esterase" evidence="1">
    <location>
        <begin position="44"/>
        <end position="184"/>
    </location>
</feature>
<dbReference type="SUPFAM" id="SSF52266">
    <property type="entry name" value="SGNH hydrolase"/>
    <property type="match status" value="1"/>
</dbReference>
<gene>
    <name evidence="2" type="ORF">SAMN04489747_0013</name>
</gene>
<proteinExistence type="predicted"/>
<evidence type="ECO:0000259" key="1">
    <source>
        <dbReference type="Pfam" id="PF13472"/>
    </source>
</evidence>
<name>A0A1G6RH90_9ACTN</name>
<dbReference type="EMBL" id="LT629688">
    <property type="protein sequence ID" value="SDD03377.1"/>
    <property type="molecule type" value="Genomic_DNA"/>
</dbReference>
<accession>A0A1G6RH90</accession>
<organism evidence="2 3">
    <name type="scientific">Auraticoccus monumenti</name>
    <dbReference type="NCBI Taxonomy" id="675864"/>
    <lineage>
        <taxon>Bacteria</taxon>
        <taxon>Bacillati</taxon>
        <taxon>Actinomycetota</taxon>
        <taxon>Actinomycetes</taxon>
        <taxon>Propionibacteriales</taxon>
        <taxon>Propionibacteriaceae</taxon>
        <taxon>Auraticoccus</taxon>
    </lineage>
</organism>
<sequence length="195" mass="20818">MVVSVLGDGSGNSKDEWVSFWADDLAEGHAVSYRAWNSNTGDYGDAERLSQIGTAIEIYNGSRAGETAIEAGASLGDLQPESPDLVVLNLGHSESASEMTEGLDGLWSTISADHEDARGLVILQNPASGDVAEEQDTRIDLLRSWASDNQLPTLDVHRAFNEAPDPLSTYLFDGSYPNESGSRLWADTVTAALSS</sequence>
<dbReference type="Pfam" id="PF13472">
    <property type="entry name" value="Lipase_GDSL_2"/>
    <property type="match status" value="1"/>
</dbReference>
<keyword evidence="3" id="KW-1185">Reference proteome</keyword>